<proteinExistence type="inferred from homology"/>
<evidence type="ECO:0000256" key="2">
    <source>
        <dbReference type="ARBA" id="ARBA00022723"/>
    </source>
</evidence>
<keyword evidence="7" id="KW-1185">Reference proteome</keyword>
<dbReference type="GO" id="GO:0015689">
    <property type="term" value="P:molybdate ion transport"/>
    <property type="evidence" value="ECO:0007669"/>
    <property type="project" value="InterPro"/>
</dbReference>
<keyword evidence="2 4" id="KW-0479">Metal-binding</keyword>
<accession>A0A848KY22</accession>
<sequence length="257" mass="25586">MKKLFAVGSAAALVLLAGCSSNDTGTSASSASASAASTTLNVSAAASLKKTFTTIAGDFEKAHPGVKVSLSFAGSSTLVNQIKQGSPADVFASADEKNMTKLGDKALDPKIFATNTLVIVTAPGNPKGIHTIADLNKAGVTTVVCQVAQPCGAATATVEKNTGITINAKSQEESVTAVLTKVTSGQADAGLVYVTDAKGAGDKVATVVDPAFAAVVNKYPIAVVRGAANEGVGKEFVDAVLSASGQQVLQAAGFGKP</sequence>
<dbReference type="RefSeq" id="WP_170195525.1">
    <property type="nucleotide sequence ID" value="NZ_JABBNB010000019.1"/>
</dbReference>
<dbReference type="Gene3D" id="3.40.190.10">
    <property type="entry name" value="Periplasmic binding protein-like II"/>
    <property type="match status" value="2"/>
</dbReference>
<protein>
    <submittedName>
        <fullName evidence="6">Molybdate ABC transporter substrate-binding protein</fullName>
    </submittedName>
</protein>
<comment type="caution">
    <text evidence="6">The sequence shown here is derived from an EMBL/GenBank/DDBJ whole genome shotgun (WGS) entry which is preliminary data.</text>
</comment>
<keyword evidence="4" id="KW-0500">Molybdenum</keyword>
<feature type="binding site" evidence="4">
    <location>
        <position position="175"/>
    </location>
    <ligand>
        <name>molybdate</name>
        <dbReference type="ChEBI" id="CHEBI:36264"/>
    </ligand>
</feature>
<feature type="chain" id="PRO_5039576779" evidence="5">
    <location>
        <begin position="23"/>
        <end position="257"/>
    </location>
</feature>
<dbReference type="AlphaFoldDB" id="A0A848KY22"/>
<evidence type="ECO:0000256" key="4">
    <source>
        <dbReference type="PIRSR" id="PIRSR004846-1"/>
    </source>
</evidence>
<dbReference type="PANTHER" id="PTHR30632:SF0">
    <property type="entry name" value="SULFATE-BINDING PROTEIN"/>
    <property type="match status" value="1"/>
</dbReference>
<evidence type="ECO:0000313" key="7">
    <source>
        <dbReference type="Proteomes" id="UP000550729"/>
    </source>
</evidence>
<evidence type="ECO:0000256" key="3">
    <source>
        <dbReference type="ARBA" id="ARBA00022729"/>
    </source>
</evidence>
<gene>
    <name evidence="6" type="primary">modA</name>
    <name evidence="6" type="ORF">HH308_17530</name>
</gene>
<dbReference type="EMBL" id="JABBNB010000019">
    <property type="protein sequence ID" value="NMO03017.1"/>
    <property type="molecule type" value="Genomic_DNA"/>
</dbReference>
<dbReference type="Proteomes" id="UP000550729">
    <property type="component" value="Unassembled WGS sequence"/>
</dbReference>
<feature type="binding site" evidence="4">
    <location>
        <position position="75"/>
    </location>
    <ligand>
        <name>molybdate</name>
        <dbReference type="ChEBI" id="CHEBI:36264"/>
    </ligand>
</feature>
<dbReference type="InterPro" id="IPR005950">
    <property type="entry name" value="ModA"/>
</dbReference>
<keyword evidence="3 5" id="KW-0732">Signal</keyword>
<dbReference type="GO" id="GO:0030973">
    <property type="term" value="F:molybdate ion binding"/>
    <property type="evidence" value="ECO:0007669"/>
    <property type="project" value="TreeGrafter"/>
</dbReference>
<evidence type="ECO:0000256" key="5">
    <source>
        <dbReference type="SAM" id="SignalP"/>
    </source>
</evidence>
<organism evidence="6 7">
    <name type="scientific">Gordonia asplenii</name>
    <dbReference type="NCBI Taxonomy" id="2725283"/>
    <lineage>
        <taxon>Bacteria</taxon>
        <taxon>Bacillati</taxon>
        <taxon>Actinomycetota</taxon>
        <taxon>Actinomycetes</taxon>
        <taxon>Mycobacteriales</taxon>
        <taxon>Gordoniaceae</taxon>
        <taxon>Gordonia</taxon>
    </lineage>
</organism>
<name>A0A848KY22_9ACTN</name>
<dbReference type="NCBIfam" id="TIGR01256">
    <property type="entry name" value="modA"/>
    <property type="match status" value="1"/>
</dbReference>
<dbReference type="InterPro" id="IPR050682">
    <property type="entry name" value="ModA/WtpA"/>
</dbReference>
<dbReference type="Pfam" id="PF13531">
    <property type="entry name" value="SBP_bac_11"/>
    <property type="match status" value="1"/>
</dbReference>
<dbReference type="PROSITE" id="PS51257">
    <property type="entry name" value="PROKAR_LIPOPROTEIN"/>
    <property type="match status" value="1"/>
</dbReference>
<dbReference type="PANTHER" id="PTHR30632">
    <property type="entry name" value="MOLYBDATE-BINDING PERIPLASMIC PROTEIN"/>
    <property type="match status" value="1"/>
</dbReference>
<dbReference type="SUPFAM" id="SSF53850">
    <property type="entry name" value="Periplasmic binding protein-like II"/>
    <property type="match status" value="1"/>
</dbReference>
<comment type="similarity">
    <text evidence="1">Belongs to the bacterial solute-binding protein ModA family.</text>
</comment>
<dbReference type="PIRSF" id="PIRSF004846">
    <property type="entry name" value="ModA"/>
    <property type="match status" value="1"/>
</dbReference>
<dbReference type="GO" id="GO:0046872">
    <property type="term" value="F:metal ion binding"/>
    <property type="evidence" value="ECO:0007669"/>
    <property type="project" value="UniProtKB-KW"/>
</dbReference>
<evidence type="ECO:0000256" key="1">
    <source>
        <dbReference type="ARBA" id="ARBA00009175"/>
    </source>
</evidence>
<reference evidence="6 7" key="1">
    <citation type="submission" date="2020-04" db="EMBL/GenBank/DDBJ databases">
        <title>Gordonia sp. nov. TBRC 11910.</title>
        <authorList>
            <person name="Suriyachadkun C."/>
        </authorList>
    </citation>
    <scope>NUCLEOTIDE SEQUENCE [LARGE SCALE GENOMIC DNA]</scope>
    <source>
        <strain evidence="6 7">TBRC 11910</strain>
    </source>
</reference>
<feature type="signal peptide" evidence="5">
    <location>
        <begin position="1"/>
        <end position="22"/>
    </location>
</feature>
<feature type="binding site" evidence="4">
    <location>
        <position position="193"/>
    </location>
    <ligand>
        <name>molybdate</name>
        <dbReference type="ChEBI" id="CHEBI:36264"/>
    </ligand>
</feature>
<evidence type="ECO:0000313" key="6">
    <source>
        <dbReference type="EMBL" id="NMO03017.1"/>
    </source>
</evidence>
<feature type="binding site" evidence="4">
    <location>
        <position position="47"/>
    </location>
    <ligand>
        <name>molybdate</name>
        <dbReference type="ChEBI" id="CHEBI:36264"/>
    </ligand>
</feature>